<feature type="region of interest" description="Disordered" evidence="1">
    <location>
        <begin position="51"/>
        <end position="74"/>
    </location>
</feature>
<gene>
    <name evidence="2" type="ORF">TREES_T100004380</name>
</gene>
<proteinExistence type="predicted"/>
<sequence>MERASDTQPLGYRPANHYFKEEKKVMGSRDQHEMVRDEESQMHVAGMLRKAEMPPSSQITLPSGIPSPGFLGQR</sequence>
<evidence type="ECO:0000256" key="1">
    <source>
        <dbReference type="SAM" id="MobiDB-lite"/>
    </source>
</evidence>
<dbReference type="EMBL" id="KB320886">
    <property type="protein sequence ID" value="ELW60577.1"/>
    <property type="molecule type" value="Genomic_DNA"/>
</dbReference>
<dbReference type="AlphaFoldDB" id="L9KH04"/>
<accession>L9KH04</accession>
<evidence type="ECO:0000313" key="3">
    <source>
        <dbReference type="Proteomes" id="UP000011518"/>
    </source>
</evidence>
<name>L9KH04_TUPCH</name>
<reference evidence="3" key="2">
    <citation type="journal article" date="2013" name="Nat. Commun.">
        <title>Genome of the Chinese tree shrew.</title>
        <authorList>
            <person name="Fan Y."/>
            <person name="Huang Z.Y."/>
            <person name="Cao C.C."/>
            <person name="Chen C.S."/>
            <person name="Chen Y.X."/>
            <person name="Fan D.D."/>
            <person name="He J."/>
            <person name="Hou H.L."/>
            <person name="Hu L."/>
            <person name="Hu X.T."/>
            <person name="Jiang X.T."/>
            <person name="Lai R."/>
            <person name="Lang Y.S."/>
            <person name="Liang B."/>
            <person name="Liao S.G."/>
            <person name="Mu D."/>
            <person name="Ma Y.Y."/>
            <person name="Niu Y.Y."/>
            <person name="Sun X.Q."/>
            <person name="Xia J.Q."/>
            <person name="Xiao J."/>
            <person name="Xiong Z.Q."/>
            <person name="Xu L."/>
            <person name="Yang L."/>
            <person name="Zhang Y."/>
            <person name="Zhao W."/>
            <person name="Zhao X.D."/>
            <person name="Zheng Y.T."/>
            <person name="Zhou J.M."/>
            <person name="Zhu Y.B."/>
            <person name="Zhang G.J."/>
            <person name="Wang J."/>
            <person name="Yao Y.G."/>
        </authorList>
    </citation>
    <scope>NUCLEOTIDE SEQUENCE [LARGE SCALE GENOMIC DNA]</scope>
</reference>
<reference evidence="3" key="1">
    <citation type="submission" date="2012-07" db="EMBL/GenBank/DDBJ databases">
        <title>Genome of the Chinese tree shrew, a rising model animal genetically related to primates.</title>
        <authorList>
            <person name="Zhang G."/>
            <person name="Fan Y."/>
            <person name="Yao Y."/>
            <person name="Huang Z."/>
        </authorList>
    </citation>
    <scope>NUCLEOTIDE SEQUENCE [LARGE SCALE GENOMIC DNA]</scope>
</reference>
<protein>
    <submittedName>
        <fullName evidence="2">Uncharacterized protein</fullName>
    </submittedName>
</protein>
<organism evidence="2 3">
    <name type="scientific">Tupaia chinensis</name>
    <name type="common">Chinese tree shrew</name>
    <name type="synonym">Tupaia belangeri chinensis</name>
    <dbReference type="NCBI Taxonomy" id="246437"/>
    <lineage>
        <taxon>Eukaryota</taxon>
        <taxon>Metazoa</taxon>
        <taxon>Chordata</taxon>
        <taxon>Craniata</taxon>
        <taxon>Vertebrata</taxon>
        <taxon>Euteleostomi</taxon>
        <taxon>Mammalia</taxon>
        <taxon>Eutheria</taxon>
        <taxon>Euarchontoglires</taxon>
        <taxon>Scandentia</taxon>
        <taxon>Tupaiidae</taxon>
        <taxon>Tupaia</taxon>
    </lineage>
</organism>
<dbReference type="Proteomes" id="UP000011518">
    <property type="component" value="Unassembled WGS sequence"/>
</dbReference>
<keyword evidence="3" id="KW-1185">Reference proteome</keyword>
<dbReference type="InParanoid" id="L9KH04"/>
<evidence type="ECO:0000313" key="2">
    <source>
        <dbReference type="EMBL" id="ELW60577.1"/>
    </source>
</evidence>